<dbReference type="InterPro" id="IPR011990">
    <property type="entry name" value="TPR-like_helical_dom_sf"/>
</dbReference>
<evidence type="ECO:0000313" key="2">
    <source>
        <dbReference type="Proteomes" id="UP001319180"/>
    </source>
</evidence>
<evidence type="ECO:0000313" key="1">
    <source>
        <dbReference type="EMBL" id="MBT1686960.1"/>
    </source>
</evidence>
<organism evidence="1 2">
    <name type="scientific">Dawidia soli</name>
    <dbReference type="NCBI Taxonomy" id="2782352"/>
    <lineage>
        <taxon>Bacteria</taxon>
        <taxon>Pseudomonadati</taxon>
        <taxon>Bacteroidota</taxon>
        <taxon>Cytophagia</taxon>
        <taxon>Cytophagales</taxon>
        <taxon>Chryseotaleaceae</taxon>
        <taxon>Dawidia</taxon>
    </lineage>
</organism>
<dbReference type="Proteomes" id="UP001319180">
    <property type="component" value="Unassembled WGS sequence"/>
</dbReference>
<dbReference type="InterPro" id="IPR041662">
    <property type="entry name" value="SusD-like_2"/>
</dbReference>
<keyword evidence="2" id="KW-1185">Reference proteome</keyword>
<reference evidence="1 2" key="1">
    <citation type="submission" date="2021-05" db="EMBL/GenBank/DDBJ databases">
        <title>A Polyphasic approach of four new species of the genus Ohtaekwangia: Ohtaekwangia histidinii sp. nov., Ohtaekwangia cretensis sp. nov., Ohtaekwangia indiensis sp. nov., Ohtaekwangia reichenbachii sp. nov. from diverse environment.</title>
        <authorList>
            <person name="Octaviana S."/>
        </authorList>
    </citation>
    <scope>NUCLEOTIDE SEQUENCE [LARGE SCALE GENOMIC DNA]</scope>
    <source>
        <strain evidence="1 2">PWU37</strain>
    </source>
</reference>
<dbReference type="Gene3D" id="1.25.40.390">
    <property type="match status" value="1"/>
</dbReference>
<name>A0AAP2GI07_9BACT</name>
<dbReference type="AlphaFoldDB" id="A0AAP2GI07"/>
<accession>A0AAP2GI07</accession>
<proteinExistence type="predicted"/>
<keyword evidence="1" id="KW-0449">Lipoprotein</keyword>
<protein>
    <submittedName>
        <fullName evidence="1">SusD/RagB family nutrient-binding outer membrane lipoprotein</fullName>
    </submittedName>
</protein>
<sequence length="548" mass="60830">MKLKYFAISILMVCLSCDDLTELNENPNGVEPGVINPNLVLPTVVTEASKLYLNLGFGNIAGVMQHTQLDAWFDEHNDYAWTNQSWTPYYGVLRDNKVLYERSTELGMEFHQGVSLIMKSMMFGLITDLWGDAPYTHALNGDLPGVENKLPAFDDQETIYRGIIADLETANTLLSKDRQEYIGLYEDDDVPYASMHMDPALWRKMANSLLLRYYMRLSSKLPDVSRQGVEKIFAHPDDYPLITSAGEDATLSYAGNSEGDSWPSNAVFDASGSNYRRNRMCATLVDALQALDDARLGVWASKVEIPLVVDPGLPAGTDQIEDGVRYLSPDVVGTKSIDTDPEYVGIPPSVSNQPSGYNLNPTPGQTSNNPHVSYLSPIYAEAAGPLLKARLISAAEVRFLLAEATLKGWATGNASEHYLAGIRASFETWGVDNTYDDYVMQPSVILSGDTDEQLEKVMTQKWIASWSATTESWFDYRRTGLPVLHAGPAAARDALPVRFYYMQDEIEMNAANTAKALERLETTQYTQADGANSAWSKQWLLQGTSKPW</sequence>
<gene>
    <name evidence="1" type="ORF">KK078_10350</name>
</gene>
<dbReference type="EMBL" id="JAHESC010000012">
    <property type="protein sequence ID" value="MBT1686960.1"/>
    <property type="molecule type" value="Genomic_DNA"/>
</dbReference>
<dbReference type="Pfam" id="PF12771">
    <property type="entry name" value="SusD-like_2"/>
    <property type="match status" value="2"/>
</dbReference>
<dbReference type="RefSeq" id="WP_254090196.1">
    <property type="nucleotide sequence ID" value="NZ_JAHESC010000012.1"/>
</dbReference>
<comment type="caution">
    <text evidence="1">The sequence shown here is derived from an EMBL/GenBank/DDBJ whole genome shotgun (WGS) entry which is preliminary data.</text>
</comment>
<dbReference type="SUPFAM" id="SSF48452">
    <property type="entry name" value="TPR-like"/>
    <property type="match status" value="1"/>
</dbReference>